<organism evidence="1 2">
    <name type="scientific">Vigna unguiculata</name>
    <name type="common">Cowpea</name>
    <dbReference type="NCBI Taxonomy" id="3917"/>
    <lineage>
        <taxon>Eukaryota</taxon>
        <taxon>Viridiplantae</taxon>
        <taxon>Streptophyta</taxon>
        <taxon>Embryophyta</taxon>
        <taxon>Tracheophyta</taxon>
        <taxon>Spermatophyta</taxon>
        <taxon>Magnoliopsida</taxon>
        <taxon>eudicotyledons</taxon>
        <taxon>Gunneridae</taxon>
        <taxon>Pentapetalae</taxon>
        <taxon>rosids</taxon>
        <taxon>fabids</taxon>
        <taxon>Fabales</taxon>
        <taxon>Fabaceae</taxon>
        <taxon>Papilionoideae</taxon>
        <taxon>50 kb inversion clade</taxon>
        <taxon>NPAAA clade</taxon>
        <taxon>indigoferoid/millettioid clade</taxon>
        <taxon>Phaseoleae</taxon>
        <taxon>Vigna</taxon>
    </lineage>
</organism>
<keyword evidence="2" id="KW-1185">Reference proteome</keyword>
<proteinExistence type="predicted"/>
<reference evidence="1 2" key="1">
    <citation type="submission" date="2019-04" db="EMBL/GenBank/DDBJ databases">
        <title>An improved genome assembly and genetic linkage map for asparagus bean, Vigna unguiculata ssp. sesquipedialis.</title>
        <authorList>
            <person name="Xia Q."/>
            <person name="Zhang R."/>
            <person name="Dong Y."/>
        </authorList>
    </citation>
    <scope>NUCLEOTIDE SEQUENCE [LARGE SCALE GENOMIC DNA]</scope>
    <source>
        <tissue evidence="1">Leaf</tissue>
    </source>
</reference>
<protein>
    <submittedName>
        <fullName evidence="1">Uncharacterized protein</fullName>
    </submittedName>
</protein>
<evidence type="ECO:0000313" key="1">
    <source>
        <dbReference type="EMBL" id="QCD89403.1"/>
    </source>
</evidence>
<dbReference type="EMBL" id="CP039348">
    <property type="protein sequence ID" value="QCD89403.1"/>
    <property type="molecule type" value="Genomic_DNA"/>
</dbReference>
<name>A0A4D6LLM3_VIGUN</name>
<accession>A0A4D6LLM3</accession>
<dbReference type="Proteomes" id="UP000501690">
    <property type="component" value="Linkage Group LG4"/>
</dbReference>
<evidence type="ECO:0000313" key="2">
    <source>
        <dbReference type="Proteomes" id="UP000501690"/>
    </source>
</evidence>
<dbReference type="AlphaFoldDB" id="A0A4D6LLM3"/>
<sequence>MQIWCEVERGGCANLDRLQAREMEVVGAAARWCRDDVRCRCMLMVNVVVRERMCCWWKMMVLARDGYGGYYRCSFSGVRREKMEVLLTNGGCRKACCSCDAEDARRRRVQVRREKMEVLLTNGGCMKACCSCDAEDARRRSFHSCLLYEKMVTRLSVGAAMGSDMVMVGEEKD</sequence>
<gene>
    <name evidence="1" type="ORF">DEO72_LG4g347</name>
</gene>